<feature type="coiled-coil region" evidence="2">
    <location>
        <begin position="332"/>
        <end position="359"/>
    </location>
</feature>
<proteinExistence type="predicted"/>
<evidence type="ECO:0000313" key="4">
    <source>
        <dbReference type="EMBL" id="KKM76719.1"/>
    </source>
</evidence>
<dbReference type="NCBIfam" id="TIGR03696">
    <property type="entry name" value="Rhs_assc_core"/>
    <property type="match status" value="1"/>
</dbReference>
<dbReference type="InterPro" id="IPR022385">
    <property type="entry name" value="Rhs_assc_core"/>
</dbReference>
<name>A0A0F9K3P2_9ZZZZ</name>
<dbReference type="AlphaFoldDB" id="A0A0F9K3P2"/>
<dbReference type="InterPro" id="IPR056823">
    <property type="entry name" value="TEN-like_YD-shell"/>
</dbReference>
<organism evidence="4">
    <name type="scientific">marine sediment metagenome</name>
    <dbReference type="NCBI Taxonomy" id="412755"/>
    <lineage>
        <taxon>unclassified sequences</taxon>
        <taxon>metagenomes</taxon>
        <taxon>ecological metagenomes</taxon>
    </lineage>
</organism>
<dbReference type="Pfam" id="PF25023">
    <property type="entry name" value="TEN_YD-shell"/>
    <property type="match status" value="1"/>
</dbReference>
<reference evidence="4" key="1">
    <citation type="journal article" date="2015" name="Nature">
        <title>Complex archaea that bridge the gap between prokaryotes and eukaryotes.</title>
        <authorList>
            <person name="Spang A."/>
            <person name="Saw J.H."/>
            <person name="Jorgensen S.L."/>
            <person name="Zaremba-Niedzwiedzka K."/>
            <person name="Martijn J."/>
            <person name="Lind A.E."/>
            <person name="van Eijk R."/>
            <person name="Schleper C."/>
            <person name="Guy L."/>
            <person name="Ettema T.J."/>
        </authorList>
    </citation>
    <scope>NUCLEOTIDE SEQUENCE</scope>
</reference>
<feature type="non-terminal residue" evidence="4">
    <location>
        <position position="1"/>
    </location>
</feature>
<evidence type="ECO:0000259" key="3">
    <source>
        <dbReference type="Pfam" id="PF25023"/>
    </source>
</evidence>
<dbReference type="Gene3D" id="2.180.10.10">
    <property type="entry name" value="RHS repeat-associated core"/>
    <property type="match status" value="1"/>
</dbReference>
<dbReference type="InterPro" id="IPR050708">
    <property type="entry name" value="T6SS_VgrG/RHS"/>
</dbReference>
<dbReference type="InterPro" id="IPR006530">
    <property type="entry name" value="YD"/>
</dbReference>
<evidence type="ECO:0000256" key="1">
    <source>
        <dbReference type="ARBA" id="ARBA00022737"/>
    </source>
</evidence>
<keyword evidence="1" id="KW-0677">Repeat</keyword>
<dbReference type="PANTHER" id="PTHR32305:SF17">
    <property type="entry name" value="TRNA NUCLEASE WAPA"/>
    <property type="match status" value="1"/>
</dbReference>
<sequence>TKATTTYTYNSADQLTSDGINTYSYDASGNLISDGTYTYVYDEKDRLIEVKQGPNAIASYSYDASGQRISKTVGGQSTDYVYNDSSLMIYAELSSTNKVFVGSTGGYAQLAYLKIDGNAYYYVYDAIGQIIGLTDTSGKWVVRYSYDSWGNPTEYDDSGITEQPLGTFDNPYLYKNYYYDTETGLYYLNARYYNPRTARFLIRDPDPGEDTHRLSKNAYAYTYNNPIANDDPNGHGIWSSVVNTVSSAVSGAVKAVKRVVRRAVKAVGNAINNHIVKPIVEAVQRGTQEVANWVNNTIVQPGRRAGKAVVSVVSNAVSSAASRAASAAAAAIARVEKAVSKVKATIARAKQKIAKIKKSIGDKIARIKKSITKNYAAYKKWGDKNRARVRSLPGGKSIDNSLMRVSDFYDEKGMFLEVGMGIGGPSMFKGAGKGIGKFGSSNLYNDKEWITIYRMTNRGQEMRRRKQFFRNTDAWFDFDAAKLQAIDEDNPALVYFATEQGGLLEAFADLQNLDEVFTGKIPKYIFEDSMRVMPDPAYKGTPIRWFFMDAGDARNVIKDVRPKGRVVREFEPFDLSTLDPDEVNKLFP</sequence>
<dbReference type="EMBL" id="LAZR01008758">
    <property type="protein sequence ID" value="KKM76719.1"/>
    <property type="molecule type" value="Genomic_DNA"/>
</dbReference>
<comment type="caution">
    <text evidence="4">The sequence shown here is derived from an EMBL/GenBank/DDBJ whole genome shotgun (WGS) entry which is preliminary data.</text>
</comment>
<keyword evidence="2" id="KW-0175">Coiled coil</keyword>
<accession>A0A0F9K3P2</accession>
<evidence type="ECO:0000256" key="2">
    <source>
        <dbReference type="SAM" id="Coils"/>
    </source>
</evidence>
<protein>
    <recommendedName>
        <fullName evidence="3">Teneurin-like YD-shell domain-containing protein</fullName>
    </recommendedName>
</protein>
<gene>
    <name evidence="4" type="ORF">LCGC14_1377320</name>
</gene>
<dbReference type="NCBIfam" id="TIGR01643">
    <property type="entry name" value="YD_repeat_2x"/>
    <property type="match status" value="2"/>
</dbReference>
<feature type="domain" description="Teneurin-like YD-shell" evidence="3">
    <location>
        <begin position="4"/>
        <end position="227"/>
    </location>
</feature>
<dbReference type="PANTHER" id="PTHR32305">
    <property type="match status" value="1"/>
</dbReference>